<protein>
    <submittedName>
        <fullName evidence="6">Rieske 2Fe-2S domain-containing protein</fullName>
    </submittedName>
</protein>
<dbReference type="Proteomes" id="UP001482513">
    <property type="component" value="Unassembled WGS sequence"/>
</dbReference>
<evidence type="ECO:0000313" key="6">
    <source>
        <dbReference type="EMBL" id="MEP0947498.1"/>
    </source>
</evidence>
<dbReference type="SUPFAM" id="SSF55961">
    <property type="entry name" value="Bet v1-like"/>
    <property type="match status" value="1"/>
</dbReference>
<dbReference type="InterPro" id="IPR036922">
    <property type="entry name" value="Rieske_2Fe-2S_sf"/>
</dbReference>
<comment type="caution">
    <text evidence="6">The sequence shown here is derived from an EMBL/GenBank/DDBJ whole genome shotgun (WGS) entry which is preliminary data.</text>
</comment>
<dbReference type="Gene3D" id="2.102.10.10">
    <property type="entry name" value="Rieske [2Fe-2S] iron-sulphur domain"/>
    <property type="match status" value="1"/>
</dbReference>
<dbReference type="PANTHER" id="PTHR21266">
    <property type="entry name" value="IRON-SULFUR DOMAIN CONTAINING PROTEIN"/>
    <property type="match status" value="1"/>
</dbReference>
<evidence type="ECO:0000259" key="5">
    <source>
        <dbReference type="PROSITE" id="PS51296"/>
    </source>
</evidence>
<evidence type="ECO:0000313" key="7">
    <source>
        <dbReference type="Proteomes" id="UP001482513"/>
    </source>
</evidence>
<evidence type="ECO:0000256" key="3">
    <source>
        <dbReference type="ARBA" id="ARBA00023004"/>
    </source>
</evidence>
<dbReference type="PROSITE" id="PS51296">
    <property type="entry name" value="RIESKE"/>
    <property type="match status" value="1"/>
</dbReference>
<dbReference type="Pfam" id="PF00355">
    <property type="entry name" value="Rieske"/>
    <property type="match status" value="1"/>
</dbReference>
<keyword evidence="4" id="KW-0411">Iron-sulfur</keyword>
<keyword evidence="7" id="KW-1185">Reference proteome</keyword>
<dbReference type="PANTHER" id="PTHR21266:SF57">
    <property type="entry name" value="3-CHLOROBENZOATE-3,4-DIOXYGENASE"/>
    <property type="match status" value="1"/>
</dbReference>
<dbReference type="RefSeq" id="WP_190702535.1">
    <property type="nucleotide sequence ID" value="NZ_JAMPKX010000004.1"/>
</dbReference>
<feature type="domain" description="Rieske" evidence="5">
    <location>
        <begin position="10"/>
        <end position="114"/>
    </location>
</feature>
<proteinExistence type="predicted"/>
<keyword evidence="3" id="KW-0408">Iron</keyword>
<dbReference type="SUPFAM" id="SSF50022">
    <property type="entry name" value="ISP domain"/>
    <property type="match status" value="1"/>
</dbReference>
<evidence type="ECO:0000256" key="4">
    <source>
        <dbReference type="ARBA" id="ARBA00023014"/>
    </source>
</evidence>
<keyword evidence="2" id="KW-0479">Metal-binding</keyword>
<sequence>MQSMLPGAPWLVAHKSVLTTNQPRKISLYGNDYVLWRDGAGEVHALPNACPHMGAMLSEGWCEAAGDGSSRVVCPFHALGFDERGCTVLPGSKQQTLPQLEPLELIVQGDFVWSYGGYEPKVPIPGVLNAIAAEYTFMGSTADCSVETDLLSMLLNMHDYNHQNGTHRDLFRIAEVQFHQFLDQGYESHAYYDMPTAPYSLMEKLRRPDLFLLPSTLSAHMENHFPALVTFHGESSLGRVAQCHLFVPEAKNRTRTYILLFGQAKHPAFNLMGRAYLNFGQVVVDQDAAILGKIYPNAPQKIRLNNEVGMDWVRRNFANFPAVVEPTFSK</sequence>
<name>A0ABV0K438_9CYAN</name>
<dbReference type="InterPro" id="IPR017941">
    <property type="entry name" value="Rieske_2Fe-2S"/>
</dbReference>
<organism evidence="6 7">
    <name type="scientific">Leptolyngbya subtilissima DQ-A4</name>
    <dbReference type="NCBI Taxonomy" id="2933933"/>
    <lineage>
        <taxon>Bacteria</taxon>
        <taxon>Bacillati</taxon>
        <taxon>Cyanobacteriota</taxon>
        <taxon>Cyanophyceae</taxon>
        <taxon>Leptolyngbyales</taxon>
        <taxon>Leptolyngbyaceae</taxon>
        <taxon>Leptolyngbya group</taxon>
        <taxon>Leptolyngbya</taxon>
    </lineage>
</organism>
<gene>
    <name evidence="6" type="ORF">NC992_11500</name>
</gene>
<evidence type="ECO:0000256" key="1">
    <source>
        <dbReference type="ARBA" id="ARBA00022714"/>
    </source>
</evidence>
<accession>A0ABV0K438</accession>
<evidence type="ECO:0000256" key="2">
    <source>
        <dbReference type="ARBA" id="ARBA00022723"/>
    </source>
</evidence>
<keyword evidence="1" id="KW-0001">2Fe-2S</keyword>
<reference evidence="6 7" key="1">
    <citation type="submission" date="2022-04" db="EMBL/GenBank/DDBJ databases">
        <title>Positive selection, recombination, and allopatry shape intraspecific diversity of widespread and dominant cyanobacteria.</title>
        <authorList>
            <person name="Wei J."/>
            <person name="Shu W."/>
            <person name="Hu C."/>
        </authorList>
    </citation>
    <scope>NUCLEOTIDE SEQUENCE [LARGE SCALE GENOMIC DNA]</scope>
    <source>
        <strain evidence="6 7">DQ-A4</strain>
    </source>
</reference>
<dbReference type="EMBL" id="JAMPKX010000004">
    <property type="protein sequence ID" value="MEP0947498.1"/>
    <property type="molecule type" value="Genomic_DNA"/>
</dbReference>
<dbReference type="InterPro" id="IPR050584">
    <property type="entry name" value="Cholesterol_7-desaturase"/>
</dbReference>